<protein>
    <submittedName>
        <fullName evidence="1">Putative gpi anchored protein</fullName>
    </submittedName>
</protein>
<dbReference type="EMBL" id="JABFCT010000024">
    <property type="protein sequence ID" value="KAF5868383.1"/>
    <property type="molecule type" value="Genomic_DNA"/>
</dbReference>
<dbReference type="AlphaFoldDB" id="A0A8H6EDR4"/>
<name>A0A8H6EDR4_9HELO</name>
<evidence type="ECO:0000313" key="2">
    <source>
        <dbReference type="Proteomes" id="UP000531561"/>
    </source>
</evidence>
<organism evidence="1 2">
    <name type="scientific">Botrytis fragariae</name>
    <dbReference type="NCBI Taxonomy" id="1964551"/>
    <lineage>
        <taxon>Eukaryota</taxon>
        <taxon>Fungi</taxon>
        <taxon>Dikarya</taxon>
        <taxon>Ascomycota</taxon>
        <taxon>Pezizomycotina</taxon>
        <taxon>Leotiomycetes</taxon>
        <taxon>Helotiales</taxon>
        <taxon>Sclerotiniaceae</taxon>
        <taxon>Botrytis</taxon>
    </lineage>
</organism>
<accession>A0A8H6EDR4</accession>
<dbReference type="RefSeq" id="XP_037187332.1">
    <property type="nucleotide sequence ID" value="XM_037342796.1"/>
</dbReference>
<keyword evidence="2" id="KW-1185">Reference proteome</keyword>
<proteinExistence type="predicted"/>
<comment type="caution">
    <text evidence="1">The sequence shown here is derived from an EMBL/GenBank/DDBJ whole genome shotgun (WGS) entry which is preliminary data.</text>
</comment>
<dbReference type="InterPro" id="IPR008929">
    <property type="entry name" value="Chondroitin_lyas"/>
</dbReference>
<dbReference type="OrthoDB" id="5302720at2759"/>
<dbReference type="Proteomes" id="UP000531561">
    <property type="component" value="Unassembled WGS sequence"/>
</dbReference>
<gene>
    <name evidence="1" type="ORF">Bfra_012482</name>
</gene>
<dbReference type="SUPFAM" id="SSF48230">
    <property type="entry name" value="Chondroitin AC/alginate lyase"/>
    <property type="match status" value="1"/>
</dbReference>
<dbReference type="GeneID" id="59266488"/>
<evidence type="ECO:0000313" key="1">
    <source>
        <dbReference type="EMBL" id="KAF5868383.1"/>
    </source>
</evidence>
<reference evidence="1 2" key="1">
    <citation type="journal article" date="2020" name="Phytopathology">
        <title>A high-quality genome resource of Botrytis fragariae, a new and rapidly spreading fungal pathogen causing strawberry gray mold in the U.S.A.</title>
        <authorList>
            <person name="Wu Y."/>
            <person name="Saski C.A."/>
            <person name="Schnabel G."/>
            <person name="Xiao S."/>
            <person name="Hu M."/>
        </authorList>
    </citation>
    <scope>NUCLEOTIDE SEQUENCE [LARGE SCALE GENOMIC DNA]</scope>
    <source>
        <strain evidence="1 2">BVB16</strain>
    </source>
</reference>
<sequence>MVSLWMLGTCARNIERDGNSDGLQERGDEIQLFVHSGALHTAKHLETEKLAQTIWVSTPQEILVRESNNLYTENYAHAYRDVHLVYQLSLRWILSGNSSCVDAATAATLNGWSTNLIGIWGNKDIFLAAGLYGYQFANSGELL</sequence>